<proteinExistence type="predicted"/>
<feature type="domain" description="DUF551" evidence="1">
    <location>
        <begin position="54"/>
        <end position="153"/>
    </location>
</feature>
<name>A0A5J6QMJ4_9GAMM</name>
<evidence type="ECO:0000259" key="1">
    <source>
        <dbReference type="Pfam" id="PF04448"/>
    </source>
</evidence>
<protein>
    <submittedName>
        <fullName evidence="2">DUF551 domain-containing protein</fullName>
    </submittedName>
</protein>
<evidence type="ECO:0000313" key="2">
    <source>
        <dbReference type="EMBL" id="QEY62501.1"/>
    </source>
</evidence>
<sequence length="156" mass="17481">MSAENQNHPADLAAVEALHTSYIDIIFGTGNDRLMEFQDKAYAMGRARGQQEPQWVPVSDRLPEVPEGDEHELIVCVRRASNGQSYVFSARYLNKFPLHSDFHPDADEDGCLITTGWHDVKEHSDYDGWYSPLIEAGSGDEVTHWMPLPAAPEVQA</sequence>
<dbReference type="Pfam" id="PF04448">
    <property type="entry name" value="DUF551"/>
    <property type="match status" value="1"/>
</dbReference>
<reference evidence="2 3" key="1">
    <citation type="submission" date="2019-08" db="EMBL/GenBank/DDBJ databases">
        <title>Whole-genome Sequencing of e-waste polymer degrading bacterium Pseudomonas sp. strain PE08.</title>
        <authorList>
            <person name="Kirdat K."/>
            <person name="Debbarma P."/>
            <person name="Narawade N."/>
            <person name="Suyal D."/>
            <person name="Thorat V."/>
            <person name="Shouche Y."/>
            <person name="Goel R."/>
            <person name="Yadav A."/>
        </authorList>
    </citation>
    <scope>NUCLEOTIDE SEQUENCE [LARGE SCALE GENOMIC DNA]</scope>
    <source>
        <strain evidence="2 3">PE08</strain>
    </source>
</reference>
<dbReference type="InterPro" id="IPR007539">
    <property type="entry name" value="DUF551"/>
</dbReference>
<dbReference type="EMBL" id="CP043311">
    <property type="protein sequence ID" value="QEY62501.1"/>
    <property type="molecule type" value="Genomic_DNA"/>
</dbReference>
<dbReference type="AlphaFoldDB" id="A0A5J6QMJ4"/>
<accession>A0A5J6QMJ4</accession>
<evidence type="ECO:0000313" key="3">
    <source>
        <dbReference type="Proteomes" id="UP000327179"/>
    </source>
</evidence>
<dbReference type="RefSeq" id="WP_151133156.1">
    <property type="nucleotide sequence ID" value="NZ_CP043311.1"/>
</dbReference>
<dbReference type="Proteomes" id="UP000327179">
    <property type="component" value="Chromosome"/>
</dbReference>
<organism evidence="2 3">
    <name type="scientific">Metapseudomonas lalkuanensis</name>
    <dbReference type="NCBI Taxonomy" id="2604832"/>
    <lineage>
        <taxon>Bacteria</taxon>
        <taxon>Pseudomonadati</taxon>
        <taxon>Pseudomonadota</taxon>
        <taxon>Gammaproteobacteria</taxon>
        <taxon>Pseudomonadales</taxon>
        <taxon>Pseudomonadaceae</taxon>
        <taxon>Metapseudomonas</taxon>
    </lineage>
</organism>
<dbReference type="KEGG" id="plal:FXN65_10590"/>
<gene>
    <name evidence="2" type="ORF">FXN65_10590</name>
</gene>
<keyword evidence="3" id="KW-1185">Reference proteome</keyword>